<keyword evidence="3" id="KW-0378">Hydrolase</keyword>
<keyword evidence="1" id="KW-0812">Transmembrane</keyword>
<dbReference type="Proteomes" id="UP000287101">
    <property type="component" value="Unassembled WGS sequence"/>
</dbReference>
<organism evidence="3 4">
    <name type="scientific">Vagococcus fessus</name>
    <dbReference type="NCBI Taxonomy" id="120370"/>
    <lineage>
        <taxon>Bacteria</taxon>
        <taxon>Bacillati</taxon>
        <taxon>Bacillota</taxon>
        <taxon>Bacilli</taxon>
        <taxon>Lactobacillales</taxon>
        <taxon>Enterococcaceae</taxon>
        <taxon>Vagococcus</taxon>
    </lineage>
</organism>
<comment type="caution">
    <text evidence="3">The sequence shown here is derived from an EMBL/GenBank/DDBJ whole genome shotgun (WGS) entry which is preliminary data.</text>
</comment>
<dbReference type="GO" id="GO:0046464">
    <property type="term" value="P:acylglycerol catabolic process"/>
    <property type="evidence" value="ECO:0007669"/>
    <property type="project" value="TreeGrafter"/>
</dbReference>
<feature type="domain" description="AB hydrolase-1" evidence="2">
    <location>
        <begin position="79"/>
        <end position="196"/>
    </location>
</feature>
<dbReference type="InterPro" id="IPR000073">
    <property type="entry name" value="AB_hydrolase_1"/>
</dbReference>
<gene>
    <name evidence="3" type="ORF">CBF31_04545</name>
</gene>
<name>A0A430A7B4_9ENTE</name>
<dbReference type="PANTHER" id="PTHR43798:SF33">
    <property type="entry name" value="HYDROLASE, PUTATIVE (AFU_ORTHOLOGUE AFUA_2G14860)-RELATED"/>
    <property type="match status" value="1"/>
</dbReference>
<dbReference type="Gene3D" id="3.40.50.1820">
    <property type="entry name" value="alpha/beta hydrolase"/>
    <property type="match status" value="1"/>
</dbReference>
<keyword evidence="1" id="KW-0472">Membrane</keyword>
<dbReference type="SUPFAM" id="SSF53474">
    <property type="entry name" value="alpha/beta-Hydrolases"/>
    <property type="match status" value="1"/>
</dbReference>
<dbReference type="GO" id="GO:0047372">
    <property type="term" value="F:monoacylglycerol lipase activity"/>
    <property type="evidence" value="ECO:0007669"/>
    <property type="project" value="TreeGrafter"/>
</dbReference>
<dbReference type="PANTHER" id="PTHR43798">
    <property type="entry name" value="MONOACYLGLYCEROL LIPASE"/>
    <property type="match status" value="1"/>
</dbReference>
<dbReference type="OrthoDB" id="1817159at2"/>
<proteinExistence type="predicted"/>
<reference evidence="3 4" key="1">
    <citation type="submission" date="2017-05" db="EMBL/GenBank/DDBJ databases">
        <title>Vagococcus spp. assemblies.</title>
        <authorList>
            <person name="Gulvik C.A."/>
        </authorList>
    </citation>
    <scope>NUCLEOTIDE SEQUENCE [LARGE SCALE GENOMIC DNA]</scope>
    <source>
        <strain evidence="3 4">CCUG 41755</strain>
    </source>
</reference>
<sequence length="320" mass="35920">MSKQKSKQEGSRGKRLLKRIGKVMLSIILVLILLSGSGYIINKVSLKREASQIETYGEKISLFDGEVNIVDVGKGQETIVLLPGQGTASPYLDFKPMVNELKKKYRVIVVEPFGYGLSSQTNRKRSVANITEEIHEIVKTLGIKKYTLMGHSIAGLYAVNYAQKYADEMKGFIGIDSSVADQPWPGIDMRPLDFLKEVGVLRAMIKVNPEGALGIKKSNPDFNQIRLLTLKNMSSENLKEELKELNNSFPSSRGLMYPKDMPVLLFVADNDQSMTNWIKMHEEQISNLTTSKLVPLKGTHYLHHTQTPKIVKEVNSFFSN</sequence>
<dbReference type="RefSeq" id="WP_126831211.1">
    <property type="nucleotide sequence ID" value="NZ_CBCRYB010000004.1"/>
</dbReference>
<dbReference type="EMBL" id="NGJY01000002">
    <property type="protein sequence ID" value="RSU03000.1"/>
    <property type="molecule type" value="Genomic_DNA"/>
</dbReference>
<dbReference type="InterPro" id="IPR029058">
    <property type="entry name" value="AB_hydrolase_fold"/>
</dbReference>
<evidence type="ECO:0000313" key="4">
    <source>
        <dbReference type="Proteomes" id="UP000287101"/>
    </source>
</evidence>
<evidence type="ECO:0000259" key="2">
    <source>
        <dbReference type="Pfam" id="PF00561"/>
    </source>
</evidence>
<dbReference type="Pfam" id="PF00561">
    <property type="entry name" value="Abhydrolase_1"/>
    <property type="match status" value="1"/>
</dbReference>
<dbReference type="InterPro" id="IPR050266">
    <property type="entry name" value="AB_hydrolase_sf"/>
</dbReference>
<evidence type="ECO:0000313" key="3">
    <source>
        <dbReference type="EMBL" id="RSU03000.1"/>
    </source>
</evidence>
<protein>
    <submittedName>
        <fullName evidence="3">Alpha/beta hydrolase</fullName>
    </submittedName>
</protein>
<keyword evidence="4" id="KW-1185">Reference proteome</keyword>
<evidence type="ECO:0000256" key="1">
    <source>
        <dbReference type="SAM" id="Phobius"/>
    </source>
</evidence>
<keyword evidence="1" id="KW-1133">Transmembrane helix</keyword>
<feature type="transmembrane region" description="Helical" evidence="1">
    <location>
        <begin position="20"/>
        <end position="41"/>
    </location>
</feature>
<dbReference type="AlphaFoldDB" id="A0A430A7B4"/>
<dbReference type="GO" id="GO:0016020">
    <property type="term" value="C:membrane"/>
    <property type="evidence" value="ECO:0007669"/>
    <property type="project" value="TreeGrafter"/>
</dbReference>
<accession>A0A430A7B4</accession>